<evidence type="ECO:0000256" key="6">
    <source>
        <dbReference type="ARBA" id="ARBA00022763"/>
    </source>
</evidence>
<proteinExistence type="inferred from homology"/>
<reference evidence="14" key="1">
    <citation type="submission" date="2020-02" db="EMBL/GenBank/DDBJ databases">
        <authorList>
            <person name="Scholz U."/>
            <person name="Mascher M."/>
            <person name="Fiebig A."/>
        </authorList>
    </citation>
    <scope>NUCLEOTIDE SEQUENCE</scope>
</reference>
<dbReference type="GO" id="GO:0005524">
    <property type="term" value="F:ATP binding"/>
    <property type="evidence" value="ECO:0007669"/>
    <property type="project" value="UniProtKB-KW"/>
</dbReference>
<feature type="coiled-coil region" evidence="12">
    <location>
        <begin position="356"/>
        <end position="432"/>
    </location>
</feature>
<dbReference type="Pfam" id="PF13476">
    <property type="entry name" value="AAA_23"/>
    <property type="match status" value="1"/>
</dbReference>
<keyword evidence="8 12" id="KW-0175">Coiled coil</keyword>
<comment type="subcellular location">
    <subcellularLocation>
        <location evidence="2">Chromosome</location>
    </subcellularLocation>
    <subcellularLocation>
        <location evidence="1">Nucleus</location>
    </subcellularLocation>
</comment>
<evidence type="ECO:0000256" key="9">
    <source>
        <dbReference type="ARBA" id="ARBA00023172"/>
    </source>
</evidence>
<dbReference type="GO" id="GO:0003684">
    <property type="term" value="F:damaged DNA binding"/>
    <property type="evidence" value="ECO:0007669"/>
    <property type="project" value="TreeGrafter"/>
</dbReference>
<evidence type="ECO:0000259" key="13">
    <source>
        <dbReference type="Pfam" id="PF13476"/>
    </source>
</evidence>
<keyword evidence="10" id="KW-0234">DNA repair</keyword>
<organism evidence="14 15">
    <name type="scientific">Spirodela intermedia</name>
    <name type="common">Intermediate duckweed</name>
    <dbReference type="NCBI Taxonomy" id="51605"/>
    <lineage>
        <taxon>Eukaryota</taxon>
        <taxon>Viridiplantae</taxon>
        <taxon>Streptophyta</taxon>
        <taxon>Embryophyta</taxon>
        <taxon>Tracheophyta</taxon>
        <taxon>Spermatophyta</taxon>
        <taxon>Magnoliopsida</taxon>
        <taxon>Liliopsida</taxon>
        <taxon>Araceae</taxon>
        <taxon>Lemnoideae</taxon>
        <taxon>Spirodela</taxon>
    </lineage>
</organism>
<dbReference type="GO" id="GO:0005634">
    <property type="term" value="C:nucleus"/>
    <property type="evidence" value="ECO:0007669"/>
    <property type="project" value="UniProtKB-SubCell"/>
</dbReference>
<dbReference type="GO" id="GO:0000724">
    <property type="term" value="P:double-strand break repair via homologous recombination"/>
    <property type="evidence" value="ECO:0007669"/>
    <property type="project" value="TreeGrafter"/>
</dbReference>
<feature type="coiled-coil region" evidence="12">
    <location>
        <begin position="855"/>
        <end position="889"/>
    </location>
</feature>
<evidence type="ECO:0000256" key="4">
    <source>
        <dbReference type="ARBA" id="ARBA00022454"/>
    </source>
</evidence>
<dbReference type="GO" id="GO:0051276">
    <property type="term" value="P:chromosome organization"/>
    <property type="evidence" value="ECO:0007669"/>
    <property type="project" value="InterPro"/>
</dbReference>
<keyword evidence="6" id="KW-0227">DNA damage</keyword>
<evidence type="ECO:0000256" key="12">
    <source>
        <dbReference type="SAM" id="Coils"/>
    </source>
</evidence>
<evidence type="ECO:0000256" key="3">
    <source>
        <dbReference type="ARBA" id="ARBA00006793"/>
    </source>
</evidence>
<dbReference type="OrthoDB" id="10072614at2759"/>
<feature type="domain" description="Rad50/SbcC-type AAA" evidence="13">
    <location>
        <begin position="17"/>
        <end position="238"/>
    </location>
</feature>
<dbReference type="InterPro" id="IPR036277">
    <property type="entry name" value="SMC_hinge_sf"/>
</dbReference>
<dbReference type="InterPro" id="IPR038729">
    <property type="entry name" value="Rad50/SbcC_AAA"/>
</dbReference>
<keyword evidence="4" id="KW-0158">Chromosome</keyword>
<dbReference type="Gene3D" id="3.40.50.300">
    <property type="entry name" value="P-loop containing nucleotide triphosphate hydrolases"/>
    <property type="match status" value="2"/>
</dbReference>
<dbReference type="Proteomes" id="UP000663760">
    <property type="component" value="Chromosome 2"/>
</dbReference>
<evidence type="ECO:0000256" key="8">
    <source>
        <dbReference type="ARBA" id="ARBA00023054"/>
    </source>
</evidence>
<evidence type="ECO:0000256" key="7">
    <source>
        <dbReference type="ARBA" id="ARBA00022840"/>
    </source>
</evidence>
<feature type="coiled-coil region" evidence="12">
    <location>
        <begin position="183"/>
        <end position="217"/>
    </location>
</feature>
<dbReference type="PANTHER" id="PTHR19306:SF6">
    <property type="entry name" value="STRUCTURAL MAINTENANCE OF CHROMOSOMES PROTEIN 6"/>
    <property type="match status" value="1"/>
</dbReference>
<keyword evidence="5" id="KW-0547">Nucleotide-binding</keyword>
<comment type="similarity">
    <text evidence="3">Belongs to the SMC family. SMC6 subfamily.</text>
</comment>
<evidence type="ECO:0000313" key="15">
    <source>
        <dbReference type="Proteomes" id="UP000663760"/>
    </source>
</evidence>
<dbReference type="InterPro" id="IPR027417">
    <property type="entry name" value="P-loop_NTPase"/>
</dbReference>
<protein>
    <recommendedName>
        <fullName evidence="13">Rad50/SbcC-type AAA domain-containing protein</fullName>
    </recommendedName>
</protein>
<sequence>MELSGGPVGRKAGVISRIRLENFMCHSSLQSEFGDCVNFITGQNGSGKSAILTALCVAFGCRAKGTQRASSVKDFIKTGCSYASVIVEIKNHGCDAFKPETYGDLIIVERRITESTSSTILKDYKGKKVAQRKNELRELIDVENPCVIMSQDKSREFLHSGSEKEKFKFFFKATLLQQVSELLQHIKSQLDAATSVVDELESSIRPVQKELNELLDKIKNMEHIEEIDKQRQILIKKLAWSLVYDVDRQIQEQNGRLERLKDRVPACQAKIDRQLVKLEEMKDLLHKKKSEISSLMQKTSEVRRMQDELQENLSVAAREMFELQEEETREINRIGKMIKHIKWLEQQVREIHEQHIKDSQANDYEIEDQIKNLQDEVDRATSSMSRLQEKENELSEKLLMMKNTARDTIKEIEENERKHRNMLKEISELKQCQTNKVTAFGGERVLRLLQMIETNERKFKSVPIGPIGAHVTLSNGGVWSLAVETAIGRLLDAFIVTNHKDSLLLRRCAKEANYANIQIIIYDFARPRLSIPNHMLPKTGHPTVLSVLHCDNDTVINALVDMASVERLVLVEDYDTGKSVAFEQRPQNLKDIYTSDGFRMFLRGPVQTILPPNKRARAGRLCSSVGDQISRYEKEAMNVEEVIHHGKVRKRDFDAQVQKSERELQNIKRQRVDIERSVMSKRLTLLDLKNSFAAEHNTDPMSSANELQLEISKVKQEVQEKEASLQDVKTKRMNAEEKAKGLKLSHEKLRESTKEEIQAIEEAEKDLLVIEERLHSAEREKSHYERIMDEKVLSDIKEAESLSQKLHLERQENFEKASKICSEAEMESVGGCSGISSEQLSVQLKRIDQRLRHERQRFSESIDDLRATYQRKEQKILKKKQTYEAFREKLHACQKALDLRWNKFQRNATLLKRQLTWQFNSHLRKKGISGHVKVDYETRTLSVEVKMPQDASGNVVRDTRGLSGGERSFSTLCFALALHEMTEAPFRAMDEFDVFMDAVSRKISLDTLVEFAVAQGSQWIFITPHDISMVKNGDRIRKQQMAAPRG</sequence>
<name>A0A7I8K3A7_SPIIN</name>
<dbReference type="AlphaFoldDB" id="A0A7I8K3A7"/>
<gene>
    <name evidence="14" type="ORF">SI8410_02002879</name>
</gene>
<dbReference type="PANTHER" id="PTHR19306">
    <property type="entry name" value="STRUCTURAL MAINTENANCE OF CHROMOSOMES 5,6 SMC5, SMC6"/>
    <property type="match status" value="1"/>
</dbReference>
<dbReference type="GO" id="GO:0003697">
    <property type="term" value="F:single-stranded DNA binding"/>
    <property type="evidence" value="ECO:0007669"/>
    <property type="project" value="TreeGrafter"/>
</dbReference>
<feature type="coiled-coil region" evidence="12">
    <location>
        <begin position="704"/>
        <end position="780"/>
    </location>
</feature>
<dbReference type="EMBL" id="LR746265">
    <property type="protein sequence ID" value="CAA7391608.1"/>
    <property type="molecule type" value="Genomic_DNA"/>
</dbReference>
<keyword evidence="15" id="KW-1185">Reference proteome</keyword>
<accession>A0A7I8K3A7</accession>
<evidence type="ECO:0000256" key="1">
    <source>
        <dbReference type="ARBA" id="ARBA00004123"/>
    </source>
</evidence>
<evidence type="ECO:0000256" key="2">
    <source>
        <dbReference type="ARBA" id="ARBA00004286"/>
    </source>
</evidence>
<keyword evidence="9" id="KW-0233">DNA recombination</keyword>
<dbReference type="GO" id="GO:0030915">
    <property type="term" value="C:Smc5-Smc6 complex"/>
    <property type="evidence" value="ECO:0007669"/>
    <property type="project" value="TreeGrafter"/>
</dbReference>
<feature type="coiled-coil region" evidence="12">
    <location>
        <begin position="243"/>
        <end position="326"/>
    </location>
</feature>
<dbReference type="GO" id="GO:0035861">
    <property type="term" value="C:site of double-strand break"/>
    <property type="evidence" value="ECO:0007669"/>
    <property type="project" value="TreeGrafter"/>
</dbReference>
<dbReference type="SUPFAM" id="SSF75553">
    <property type="entry name" value="Smc hinge domain"/>
    <property type="match status" value="1"/>
</dbReference>
<evidence type="ECO:0000256" key="11">
    <source>
        <dbReference type="ARBA" id="ARBA00023242"/>
    </source>
</evidence>
<keyword evidence="11" id="KW-0539">Nucleus</keyword>
<keyword evidence="7" id="KW-0067">ATP-binding</keyword>
<feature type="coiled-coil region" evidence="12">
    <location>
        <begin position="650"/>
        <end position="677"/>
    </location>
</feature>
<evidence type="ECO:0000313" key="14">
    <source>
        <dbReference type="EMBL" id="CAA7391608.1"/>
    </source>
</evidence>
<evidence type="ECO:0000256" key="5">
    <source>
        <dbReference type="ARBA" id="ARBA00022741"/>
    </source>
</evidence>
<dbReference type="SUPFAM" id="SSF52540">
    <property type="entry name" value="P-loop containing nucleoside triphosphate hydrolases"/>
    <property type="match status" value="2"/>
</dbReference>
<dbReference type="GO" id="GO:0016887">
    <property type="term" value="F:ATP hydrolysis activity"/>
    <property type="evidence" value="ECO:0007669"/>
    <property type="project" value="InterPro"/>
</dbReference>
<evidence type="ECO:0000256" key="10">
    <source>
        <dbReference type="ARBA" id="ARBA00023204"/>
    </source>
</evidence>